<dbReference type="InterPro" id="IPR056124">
    <property type="entry name" value="DUF7707"/>
</dbReference>
<dbReference type="PANTHER" id="PTHR38118:SF3">
    <property type="entry name" value="ANCHORED CELL WALL PROTEIN 11"/>
    <property type="match status" value="1"/>
</dbReference>
<dbReference type="Pfam" id="PF24808">
    <property type="entry name" value="DUF7707"/>
    <property type="match status" value="1"/>
</dbReference>
<dbReference type="EMBL" id="JAZHXJ010000076">
    <property type="protein sequence ID" value="KAL1876431.1"/>
    <property type="molecule type" value="Genomic_DNA"/>
</dbReference>
<dbReference type="PANTHER" id="PTHR38118">
    <property type="entry name" value="ANCHORED CELL WALL PROTEIN 11-RELATED"/>
    <property type="match status" value="1"/>
</dbReference>
<evidence type="ECO:0000313" key="5">
    <source>
        <dbReference type="Proteomes" id="UP001586593"/>
    </source>
</evidence>
<evidence type="ECO:0000256" key="2">
    <source>
        <dbReference type="SAM" id="SignalP"/>
    </source>
</evidence>
<keyword evidence="5" id="KW-1185">Reference proteome</keyword>
<keyword evidence="2" id="KW-0732">Signal</keyword>
<evidence type="ECO:0000313" key="4">
    <source>
        <dbReference type="EMBL" id="KAL1876431.1"/>
    </source>
</evidence>
<evidence type="ECO:0000259" key="3">
    <source>
        <dbReference type="Pfam" id="PF24808"/>
    </source>
</evidence>
<proteinExistence type="predicted"/>
<feature type="compositionally biased region" description="Low complexity" evidence="1">
    <location>
        <begin position="139"/>
        <end position="150"/>
    </location>
</feature>
<sequence>MLGSCIVTFALSALSLVPLAAAQTSNFTINPNEVAPGQRTAWCQAQINSCGTLCAGTTNKNDCDTTDLTFHCLCGNNSAPGLQYYTQTMPTFICQQAYQDCIAAHPNDAQGQKECTTDIQDNCGTLDPNKAQVGGGSSGSSSSGSSASTAASTSASAQGTSASASATATNSKNAAPTKVAALSNGAAAVAAGVLAALL</sequence>
<feature type="signal peptide" evidence="2">
    <location>
        <begin position="1"/>
        <end position="22"/>
    </location>
</feature>
<gene>
    <name evidence="4" type="ORF">VTK73DRAFT_9297</name>
</gene>
<reference evidence="4 5" key="1">
    <citation type="journal article" date="2024" name="Commun. Biol.">
        <title>Comparative genomic analysis of thermophilic fungi reveals convergent evolutionary adaptations and gene losses.</title>
        <authorList>
            <person name="Steindorff A.S."/>
            <person name="Aguilar-Pontes M.V."/>
            <person name="Robinson A.J."/>
            <person name="Andreopoulos B."/>
            <person name="LaButti K."/>
            <person name="Kuo A."/>
            <person name="Mondo S."/>
            <person name="Riley R."/>
            <person name="Otillar R."/>
            <person name="Haridas S."/>
            <person name="Lipzen A."/>
            <person name="Grimwood J."/>
            <person name="Schmutz J."/>
            <person name="Clum A."/>
            <person name="Reid I.D."/>
            <person name="Moisan M.C."/>
            <person name="Butler G."/>
            <person name="Nguyen T.T.M."/>
            <person name="Dewar K."/>
            <person name="Conant G."/>
            <person name="Drula E."/>
            <person name="Henrissat B."/>
            <person name="Hansel C."/>
            <person name="Singer S."/>
            <person name="Hutchinson M.I."/>
            <person name="de Vries R.P."/>
            <person name="Natvig D.O."/>
            <person name="Powell A.J."/>
            <person name="Tsang A."/>
            <person name="Grigoriev I.V."/>
        </authorList>
    </citation>
    <scope>NUCLEOTIDE SEQUENCE [LARGE SCALE GENOMIC DNA]</scope>
    <source>
        <strain evidence="4 5">ATCC 24622</strain>
    </source>
</reference>
<comment type="caution">
    <text evidence="4">The sequence shown here is derived from an EMBL/GenBank/DDBJ whole genome shotgun (WGS) entry which is preliminary data.</text>
</comment>
<feature type="region of interest" description="Disordered" evidence="1">
    <location>
        <begin position="126"/>
        <end position="150"/>
    </location>
</feature>
<evidence type="ECO:0000256" key="1">
    <source>
        <dbReference type="SAM" id="MobiDB-lite"/>
    </source>
</evidence>
<feature type="chain" id="PRO_5045634586" description="DUF7707 domain-containing protein" evidence="2">
    <location>
        <begin position="23"/>
        <end position="198"/>
    </location>
</feature>
<protein>
    <recommendedName>
        <fullName evidence="3">DUF7707 domain-containing protein</fullName>
    </recommendedName>
</protein>
<name>A0ABR3XL13_9PEZI</name>
<accession>A0ABR3XL13</accession>
<dbReference type="Proteomes" id="UP001586593">
    <property type="component" value="Unassembled WGS sequence"/>
</dbReference>
<organism evidence="4 5">
    <name type="scientific">Phialemonium thermophilum</name>
    <dbReference type="NCBI Taxonomy" id="223376"/>
    <lineage>
        <taxon>Eukaryota</taxon>
        <taxon>Fungi</taxon>
        <taxon>Dikarya</taxon>
        <taxon>Ascomycota</taxon>
        <taxon>Pezizomycotina</taxon>
        <taxon>Sordariomycetes</taxon>
        <taxon>Sordariomycetidae</taxon>
        <taxon>Cephalothecales</taxon>
        <taxon>Cephalothecaceae</taxon>
        <taxon>Phialemonium</taxon>
    </lineage>
</organism>
<feature type="domain" description="DUF7707" evidence="3">
    <location>
        <begin position="28"/>
        <end position="128"/>
    </location>
</feature>